<name>A0A239EZ45_9ACTN</name>
<accession>A0A239EZ45</accession>
<evidence type="ECO:0000313" key="3">
    <source>
        <dbReference type="EMBL" id="SNS50020.1"/>
    </source>
</evidence>
<evidence type="ECO:0000256" key="2">
    <source>
        <dbReference type="SAM" id="Phobius"/>
    </source>
</evidence>
<protein>
    <submittedName>
        <fullName evidence="3">Uncharacterized protein</fullName>
    </submittedName>
</protein>
<reference evidence="3 4" key="1">
    <citation type="submission" date="2017-06" db="EMBL/GenBank/DDBJ databases">
        <authorList>
            <person name="Kim H.J."/>
            <person name="Triplett B.A."/>
        </authorList>
    </citation>
    <scope>NUCLEOTIDE SEQUENCE [LARGE SCALE GENOMIC DNA]</scope>
    <source>
        <strain evidence="3 4">CGMCC 4.2132</strain>
    </source>
</reference>
<organism evidence="3 4">
    <name type="scientific">Streptosporangium subroseum</name>
    <dbReference type="NCBI Taxonomy" id="106412"/>
    <lineage>
        <taxon>Bacteria</taxon>
        <taxon>Bacillati</taxon>
        <taxon>Actinomycetota</taxon>
        <taxon>Actinomycetes</taxon>
        <taxon>Streptosporangiales</taxon>
        <taxon>Streptosporangiaceae</taxon>
        <taxon>Streptosporangium</taxon>
    </lineage>
</organism>
<dbReference type="AlphaFoldDB" id="A0A239EZ45"/>
<gene>
    <name evidence="3" type="ORF">SAMN05216276_1010146</name>
</gene>
<keyword evidence="2" id="KW-0812">Transmembrane</keyword>
<proteinExistence type="predicted"/>
<sequence length="275" mass="30059">MTAGPPADHIAPPETPDEQEAPQPPARRLWVWFLGAVGAGFATLITAGISGAWPWTVDTVSDLGGSPPIHVVADSSIWPDDILAFNDKLSSGSDYGLLTSGPSDVELNQLFLRHPPFKLRVMTVSVTIGGRRSKSVRILDVRPHILSSIQRPSGTCLVFPPPEGEALQQVVEADLDNLRPPKGRSQFLEKIVDLKQDERLTVNLVVGAQEAAYEWDVEVLYDYGSGSALQRTYAAQSNGQPFRVSGPVKKYGIAFETPNRIDRMFRKISRKASCD</sequence>
<feature type="region of interest" description="Disordered" evidence="1">
    <location>
        <begin position="1"/>
        <end position="24"/>
    </location>
</feature>
<keyword evidence="2" id="KW-1133">Transmembrane helix</keyword>
<dbReference type="Proteomes" id="UP000198282">
    <property type="component" value="Unassembled WGS sequence"/>
</dbReference>
<dbReference type="RefSeq" id="WP_179282025.1">
    <property type="nucleotide sequence ID" value="NZ_FZOD01000010.1"/>
</dbReference>
<evidence type="ECO:0000313" key="4">
    <source>
        <dbReference type="Proteomes" id="UP000198282"/>
    </source>
</evidence>
<keyword evidence="4" id="KW-1185">Reference proteome</keyword>
<evidence type="ECO:0000256" key="1">
    <source>
        <dbReference type="SAM" id="MobiDB-lite"/>
    </source>
</evidence>
<dbReference type="EMBL" id="FZOD01000010">
    <property type="protein sequence ID" value="SNS50020.1"/>
    <property type="molecule type" value="Genomic_DNA"/>
</dbReference>
<keyword evidence="2" id="KW-0472">Membrane</keyword>
<feature type="transmembrane region" description="Helical" evidence="2">
    <location>
        <begin position="29"/>
        <end position="53"/>
    </location>
</feature>